<feature type="domain" description="Core Histone H2A/H2B/H3" evidence="3">
    <location>
        <begin position="30"/>
        <end position="112"/>
    </location>
</feature>
<evidence type="ECO:0000313" key="4">
    <source>
        <dbReference type="EMBL" id="KAL1413462.1"/>
    </source>
</evidence>
<proteinExistence type="inferred from homology"/>
<dbReference type="PANTHER" id="PTHR23428">
    <property type="entry name" value="HISTONE H2B"/>
    <property type="match status" value="1"/>
</dbReference>
<reference evidence="4 5" key="1">
    <citation type="submission" date="2023-08" db="EMBL/GenBank/DDBJ databases">
        <title>Annotated Genome Sequence of Vanrija albida AlHP1.</title>
        <authorList>
            <person name="Herzog R."/>
        </authorList>
    </citation>
    <scope>NUCLEOTIDE SEQUENCE [LARGE SCALE GENOMIC DNA]</scope>
    <source>
        <strain evidence="4 5">AlHP1</strain>
    </source>
</reference>
<comment type="caution">
    <text evidence="4">The sequence shown here is derived from an EMBL/GenBank/DDBJ whole genome shotgun (WGS) entry which is preliminary data.</text>
</comment>
<dbReference type="InterPro" id="IPR009072">
    <property type="entry name" value="Histone-fold"/>
</dbReference>
<evidence type="ECO:0000259" key="3">
    <source>
        <dbReference type="Pfam" id="PF00125"/>
    </source>
</evidence>
<evidence type="ECO:0000256" key="1">
    <source>
        <dbReference type="ARBA" id="ARBA00006846"/>
    </source>
</evidence>
<dbReference type="Gene3D" id="1.10.20.10">
    <property type="entry name" value="Histone, subunit A"/>
    <property type="match status" value="1"/>
</dbReference>
<evidence type="ECO:0000313" key="5">
    <source>
        <dbReference type="Proteomes" id="UP001565368"/>
    </source>
</evidence>
<sequence>MQSLVPATSAAVTAPNNPVKAVKTPAANPKAVTATEGKRQRRKKRRETYNTYIYKVLKQVHPDTGISVKAMQIVHECIQDLFERLAAEAATVARMNSRATLRSTDIQAAVYLVIRGELAKHSVTAYARTWKSIARK</sequence>
<accession>A0ABR3QFY3</accession>
<dbReference type="PRINTS" id="PR00621">
    <property type="entry name" value="HISTONEH2B"/>
</dbReference>
<dbReference type="Pfam" id="PF00125">
    <property type="entry name" value="Histone"/>
    <property type="match status" value="1"/>
</dbReference>
<organism evidence="4 5">
    <name type="scientific">Vanrija albida</name>
    <dbReference type="NCBI Taxonomy" id="181172"/>
    <lineage>
        <taxon>Eukaryota</taxon>
        <taxon>Fungi</taxon>
        <taxon>Dikarya</taxon>
        <taxon>Basidiomycota</taxon>
        <taxon>Agaricomycotina</taxon>
        <taxon>Tremellomycetes</taxon>
        <taxon>Trichosporonales</taxon>
        <taxon>Trichosporonaceae</taxon>
        <taxon>Vanrija</taxon>
    </lineage>
</organism>
<dbReference type="GeneID" id="95982274"/>
<dbReference type="RefSeq" id="XP_069213406.1">
    <property type="nucleotide sequence ID" value="XM_069349862.1"/>
</dbReference>
<keyword evidence="5" id="KW-1185">Reference proteome</keyword>
<protein>
    <submittedName>
        <fullName evidence="4">Histone H2B</fullName>
    </submittedName>
</protein>
<dbReference type="SUPFAM" id="SSF47113">
    <property type="entry name" value="Histone-fold"/>
    <property type="match status" value="1"/>
</dbReference>
<dbReference type="InterPro" id="IPR007125">
    <property type="entry name" value="H2A/H2B/H3"/>
</dbReference>
<dbReference type="CDD" id="cd22910">
    <property type="entry name" value="HFD_H2B"/>
    <property type="match status" value="1"/>
</dbReference>
<name>A0ABR3QFY3_9TREE</name>
<comment type="similarity">
    <text evidence="1">Belongs to the histone H2B family.</text>
</comment>
<dbReference type="SMART" id="SM00427">
    <property type="entry name" value="H2B"/>
    <property type="match status" value="1"/>
</dbReference>
<dbReference type="Proteomes" id="UP001565368">
    <property type="component" value="Unassembled WGS sequence"/>
</dbReference>
<dbReference type="EMBL" id="JBBXJM010000001">
    <property type="protein sequence ID" value="KAL1413462.1"/>
    <property type="molecule type" value="Genomic_DNA"/>
</dbReference>
<gene>
    <name evidence="4" type="primary">HTB1_1</name>
    <name evidence="4" type="ORF">Q8F55_001231</name>
</gene>
<feature type="region of interest" description="Disordered" evidence="2">
    <location>
        <begin position="16"/>
        <end position="45"/>
    </location>
</feature>
<dbReference type="InterPro" id="IPR000558">
    <property type="entry name" value="Histone_H2B"/>
</dbReference>
<evidence type="ECO:0000256" key="2">
    <source>
        <dbReference type="SAM" id="MobiDB-lite"/>
    </source>
</evidence>